<keyword evidence="2" id="KW-1185">Reference proteome</keyword>
<accession>A0ABW2AAQ6</accession>
<evidence type="ECO:0000313" key="2">
    <source>
        <dbReference type="Proteomes" id="UP001596422"/>
    </source>
</evidence>
<comment type="caution">
    <text evidence="1">The sequence shown here is derived from an EMBL/GenBank/DDBJ whole genome shotgun (WGS) entry which is preliminary data.</text>
</comment>
<dbReference type="EMBL" id="JBHSWE010000002">
    <property type="protein sequence ID" value="MFC6674292.1"/>
    <property type="molecule type" value="Genomic_DNA"/>
</dbReference>
<dbReference type="RefSeq" id="WP_379914112.1">
    <property type="nucleotide sequence ID" value="NZ_JBHSWE010000002.1"/>
</dbReference>
<organism evidence="1 2">
    <name type="scientific">Marinobacterium aestuariivivens</name>
    <dbReference type="NCBI Taxonomy" id="1698799"/>
    <lineage>
        <taxon>Bacteria</taxon>
        <taxon>Pseudomonadati</taxon>
        <taxon>Pseudomonadota</taxon>
        <taxon>Gammaproteobacteria</taxon>
        <taxon>Oceanospirillales</taxon>
        <taxon>Oceanospirillaceae</taxon>
        <taxon>Marinobacterium</taxon>
    </lineage>
</organism>
<gene>
    <name evidence="1" type="ORF">ACFQDL_32380</name>
</gene>
<evidence type="ECO:0008006" key="3">
    <source>
        <dbReference type="Google" id="ProtNLM"/>
    </source>
</evidence>
<evidence type="ECO:0000313" key="1">
    <source>
        <dbReference type="EMBL" id="MFC6674292.1"/>
    </source>
</evidence>
<proteinExistence type="predicted"/>
<sequence length="57" mass="6758">MLIVTPLQKIHVIEDYVRSVNFVYNPLGSHSMVRNLSIEEYRQEKQQYHADEPLEQA</sequence>
<reference evidence="2" key="1">
    <citation type="journal article" date="2019" name="Int. J. Syst. Evol. Microbiol.">
        <title>The Global Catalogue of Microorganisms (GCM) 10K type strain sequencing project: providing services to taxonomists for standard genome sequencing and annotation.</title>
        <authorList>
            <consortium name="The Broad Institute Genomics Platform"/>
            <consortium name="The Broad Institute Genome Sequencing Center for Infectious Disease"/>
            <person name="Wu L."/>
            <person name="Ma J."/>
        </authorList>
    </citation>
    <scope>NUCLEOTIDE SEQUENCE [LARGE SCALE GENOMIC DNA]</scope>
    <source>
        <strain evidence="2">NBRC 111756</strain>
    </source>
</reference>
<dbReference type="Proteomes" id="UP001596422">
    <property type="component" value="Unassembled WGS sequence"/>
</dbReference>
<protein>
    <recommendedName>
        <fullName evidence="3">Integrase catalytic domain-containing protein</fullName>
    </recommendedName>
</protein>
<name>A0ABW2AAQ6_9GAMM</name>